<sequence length="87" mass="9483">MSHNFKPGDLALVIDASIESNLGMVVELIRKTSDSKITLPDGGRVGNPEMKVCWVVVADGLVTTNKLKPEPFMVKYAAVPERCLMPL</sequence>
<keyword evidence="2" id="KW-1185">Reference proteome</keyword>
<name>A0ABS5N5V1_9PSED</name>
<reference evidence="1 2" key="1">
    <citation type="submission" date="2021-04" db="EMBL/GenBank/DDBJ databases">
        <title>Pseudomonas rustica sp. nov. isolated from raw milk.</title>
        <authorList>
            <person name="Fiedler G."/>
            <person name="Gieschler S."/>
            <person name="Kabisch J."/>
            <person name="Grimmler C."/>
            <person name="Brinks E."/>
            <person name="Wagner N."/>
            <person name="Hetzer B."/>
            <person name="Franz C.M.A.P."/>
            <person name="Boehnlein C."/>
        </authorList>
    </citation>
    <scope>NUCLEOTIDE SEQUENCE [LARGE SCALE GENOMIC DNA]</scope>
    <source>
        <strain evidence="1 2">MBT-4</strain>
    </source>
</reference>
<comment type="caution">
    <text evidence="1">The sequence shown here is derived from an EMBL/GenBank/DDBJ whole genome shotgun (WGS) entry which is preliminary data.</text>
</comment>
<organism evidence="1 2">
    <name type="scientific">Pseudomonas rustica</name>
    <dbReference type="NCBI Taxonomy" id="2827099"/>
    <lineage>
        <taxon>Bacteria</taxon>
        <taxon>Pseudomonadati</taxon>
        <taxon>Pseudomonadota</taxon>
        <taxon>Gammaproteobacteria</taxon>
        <taxon>Pseudomonadales</taxon>
        <taxon>Pseudomonadaceae</taxon>
        <taxon>Pseudomonas</taxon>
    </lineage>
</organism>
<proteinExistence type="predicted"/>
<evidence type="ECO:0000313" key="2">
    <source>
        <dbReference type="Proteomes" id="UP000676035"/>
    </source>
</evidence>
<feature type="non-terminal residue" evidence="1">
    <location>
        <position position="87"/>
    </location>
</feature>
<evidence type="ECO:0000313" key="1">
    <source>
        <dbReference type="EMBL" id="MBS4081873.1"/>
    </source>
</evidence>
<gene>
    <name evidence="1" type="ORF">KFS80_26630</name>
</gene>
<protein>
    <submittedName>
        <fullName evidence="1">Uncharacterized protein</fullName>
    </submittedName>
</protein>
<accession>A0ABS5N5V1</accession>
<dbReference type="EMBL" id="JAGYHF010000030">
    <property type="protein sequence ID" value="MBS4081873.1"/>
    <property type="molecule type" value="Genomic_DNA"/>
</dbReference>
<dbReference type="Proteomes" id="UP000676035">
    <property type="component" value="Unassembled WGS sequence"/>
</dbReference>